<evidence type="ECO:0000256" key="1">
    <source>
        <dbReference type="SAM" id="MobiDB-lite"/>
    </source>
</evidence>
<comment type="caution">
    <text evidence="2">The sequence shown here is derived from an EMBL/GenBank/DDBJ whole genome shotgun (WGS) entry which is preliminary data.</text>
</comment>
<name>A0A9D4F192_DREPO</name>
<feature type="region of interest" description="Disordered" evidence="1">
    <location>
        <begin position="653"/>
        <end position="691"/>
    </location>
</feature>
<feature type="compositionally biased region" description="Low complexity" evidence="1">
    <location>
        <begin position="697"/>
        <end position="709"/>
    </location>
</feature>
<accession>A0A9D4F192</accession>
<feature type="compositionally biased region" description="Polar residues" evidence="1">
    <location>
        <begin position="680"/>
        <end position="691"/>
    </location>
</feature>
<sequence length="716" mass="81267">MSRRCEMRIPDGLVEKIESLPGGIPPVLARIEKEFGLSTTYSFVGNKIYAIVGPNPDILELAIETLQRRYFAQDEKESVVSGEIENKRAVWKLQGDYASKASHLFKTELETIHKLPGVQISVAPMRIEIYAGYERVVEVKTLVDRLQNDIDNLHEEALSMAGSHAEIVRLRQFIQRKNKYDYTVICIMDDKRQRVVVYGRTESAVKKVLDEWAICGRYKTSGTAKLSVSPSFSYSAIGDHPNLKSEMKIPTSIVKKMERNRYGIGFIISTIEREYGLKVAYERKKHMTLFGPHSDILELAVQTLIHKYVIKSPPEHGVISGLQGKNAVWKFIGNYAKKITHLFSSELQKLSKVKTVTVKATPSRIMPLNLEILCSIRVIEMVKSEVEKIVGQIHNLFLKEVLIPNDDAQIAKVKSIVQEYSPSTEVVLLFDEKHKKVMVFGRDEIKVWQAVSELQYERQQVAREDMSTRDYWDKYQELFQTKIPLDVVQKFEASPGGIMPLLTKIGQEYGVRTVYQKNKTLVIISPSTEVLELTQETIAERYIALHNDDNDCNHNDESNQTDEENQTELTLPPLQTYAPKQVNGNVAEPLEVISEQHDNYENQHQNPVGVLNESSNMLSHSNEVVSETVADLSNRRPSVRAISNRHFLTQTRSPYRSFSRSPSRTLSRSTTGGWSRTSTINSKTPLLTPDVTNLRSNLKSSKASNKSKSVTFQGHL</sequence>
<reference evidence="2" key="2">
    <citation type="submission" date="2020-11" db="EMBL/GenBank/DDBJ databases">
        <authorList>
            <person name="McCartney M.A."/>
            <person name="Auch B."/>
            <person name="Kono T."/>
            <person name="Mallez S."/>
            <person name="Becker A."/>
            <person name="Gohl D.M."/>
            <person name="Silverstein K.A.T."/>
            <person name="Koren S."/>
            <person name="Bechman K.B."/>
            <person name="Herman A."/>
            <person name="Abrahante J.E."/>
            <person name="Garbe J."/>
        </authorList>
    </citation>
    <scope>NUCLEOTIDE SEQUENCE</scope>
    <source>
        <strain evidence="2">Duluth1</strain>
        <tissue evidence="2">Whole animal</tissue>
    </source>
</reference>
<evidence type="ECO:0000313" key="2">
    <source>
        <dbReference type="EMBL" id="KAH3789464.1"/>
    </source>
</evidence>
<feature type="compositionally biased region" description="Low complexity" evidence="1">
    <location>
        <begin position="653"/>
        <end position="679"/>
    </location>
</feature>
<keyword evidence="3" id="KW-1185">Reference proteome</keyword>
<dbReference type="Proteomes" id="UP000828390">
    <property type="component" value="Unassembled WGS sequence"/>
</dbReference>
<evidence type="ECO:0000313" key="3">
    <source>
        <dbReference type="Proteomes" id="UP000828390"/>
    </source>
</evidence>
<feature type="region of interest" description="Disordered" evidence="1">
    <location>
        <begin position="549"/>
        <end position="573"/>
    </location>
</feature>
<feature type="region of interest" description="Disordered" evidence="1">
    <location>
        <begin position="697"/>
        <end position="716"/>
    </location>
</feature>
<gene>
    <name evidence="2" type="ORF">DPMN_167645</name>
</gene>
<proteinExistence type="predicted"/>
<dbReference type="AlphaFoldDB" id="A0A9D4F192"/>
<organism evidence="2 3">
    <name type="scientific">Dreissena polymorpha</name>
    <name type="common">Zebra mussel</name>
    <name type="synonym">Mytilus polymorpha</name>
    <dbReference type="NCBI Taxonomy" id="45954"/>
    <lineage>
        <taxon>Eukaryota</taxon>
        <taxon>Metazoa</taxon>
        <taxon>Spiralia</taxon>
        <taxon>Lophotrochozoa</taxon>
        <taxon>Mollusca</taxon>
        <taxon>Bivalvia</taxon>
        <taxon>Autobranchia</taxon>
        <taxon>Heteroconchia</taxon>
        <taxon>Euheterodonta</taxon>
        <taxon>Imparidentia</taxon>
        <taxon>Neoheterodontei</taxon>
        <taxon>Myida</taxon>
        <taxon>Dreissenoidea</taxon>
        <taxon>Dreissenidae</taxon>
        <taxon>Dreissena</taxon>
    </lineage>
</organism>
<reference evidence="2" key="1">
    <citation type="journal article" date="2019" name="bioRxiv">
        <title>The Genome of the Zebra Mussel, Dreissena polymorpha: A Resource for Invasive Species Research.</title>
        <authorList>
            <person name="McCartney M.A."/>
            <person name="Auch B."/>
            <person name="Kono T."/>
            <person name="Mallez S."/>
            <person name="Zhang Y."/>
            <person name="Obille A."/>
            <person name="Becker A."/>
            <person name="Abrahante J.E."/>
            <person name="Garbe J."/>
            <person name="Badalamenti J.P."/>
            <person name="Herman A."/>
            <person name="Mangelson H."/>
            <person name="Liachko I."/>
            <person name="Sullivan S."/>
            <person name="Sone E.D."/>
            <person name="Koren S."/>
            <person name="Silverstein K.A.T."/>
            <person name="Beckman K.B."/>
            <person name="Gohl D.M."/>
        </authorList>
    </citation>
    <scope>NUCLEOTIDE SEQUENCE</scope>
    <source>
        <strain evidence="2">Duluth1</strain>
        <tissue evidence="2">Whole animal</tissue>
    </source>
</reference>
<dbReference type="EMBL" id="JAIWYP010000008">
    <property type="protein sequence ID" value="KAH3789464.1"/>
    <property type="molecule type" value="Genomic_DNA"/>
</dbReference>
<protein>
    <submittedName>
        <fullName evidence="2">Uncharacterized protein</fullName>
    </submittedName>
</protein>